<reference evidence="2" key="2">
    <citation type="submission" date="2025-08" db="UniProtKB">
        <authorList>
            <consortium name="RefSeq"/>
        </authorList>
    </citation>
    <scope>IDENTIFICATION</scope>
    <source>
        <tissue evidence="2">Whole plant</tissue>
    </source>
</reference>
<organism evidence="1 2">
    <name type="scientific">Arachis duranensis</name>
    <name type="common">Wild peanut</name>
    <dbReference type="NCBI Taxonomy" id="130453"/>
    <lineage>
        <taxon>Eukaryota</taxon>
        <taxon>Viridiplantae</taxon>
        <taxon>Streptophyta</taxon>
        <taxon>Embryophyta</taxon>
        <taxon>Tracheophyta</taxon>
        <taxon>Spermatophyta</taxon>
        <taxon>Magnoliopsida</taxon>
        <taxon>eudicotyledons</taxon>
        <taxon>Gunneridae</taxon>
        <taxon>Pentapetalae</taxon>
        <taxon>rosids</taxon>
        <taxon>fabids</taxon>
        <taxon>Fabales</taxon>
        <taxon>Fabaceae</taxon>
        <taxon>Papilionoideae</taxon>
        <taxon>50 kb inversion clade</taxon>
        <taxon>dalbergioids sensu lato</taxon>
        <taxon>Dalbergieae</taxon>
        <taxon>Pterocarpus clade</taxon>
        <taxon>Arachis</taxon>
    </lineage>
</organism>
<gene>
    <name evidence="2" type="primary">LOC107480152</name>
</gene>
<evidence type="ECO:0000313" key="1">
    <source>
        <dbReference type="Proteomes" id="UP000515211"/>
    </source>
</evidence>
<dbReference type="GeneID" id="107480152"/>
<dbReference type="KEGG" id="adu:107480152"/>
<keyword evidence="1" id="KW-1185">Reference proteome</keyword>
<protein>
    <submittedName>
        <fullName evidence="2">Probable glycosyltransferase At5g03795</fullName>
    </submittedName>
</protein>
<name>A0A6P5NH53_ARADU</name>
<reference evidence="1" key="1">
    <citation type="journal article" date="2016" name="Nat. Genet.">
        <title>The genome sequences of Arachis duranensis and Arachis ipaensis, the diploid ancestors of cultivated peanut.</title>
        <authorList>
            <person name="Bertioli D.J."/>
            <person name="Cannon S.B."/>
            <person name="Froenicke L."/>
            <person name="Huang G."/>
            <person name="Farmer A.D."/>
            <person name="Cannon E.K."/>
            <person name="Liu X."/>
            <person name="Gao D."/>
            <person name="Clevenger J."/>
            <person name="Dash S."/>
            <person name="Ren L."/>
            <person name="Moretzsohn M.C."/>
            <person name="Shirasawa K."/>
            <person name="Huang W."/>
            <person name="Vidigal B."/>
            <person name="Abernathy B."/>
            <person name="Chu Y."/>
            <person name="Niederhuth C.E."/>
            <person name="Umale P."/>
            <person name="Araujo A.C."/>
            <person name="Kozik A."/>
            <person name="Kim K.D."/>
            <person name="Burow M.D."/>
            <person name="Varshney R.K."/>
            <person name="Wang X."/>
            <person name="Zhang X."/>
            <person name="Barkley N."/>
            <person name="Guimaraes P.M."/>
            <person name="Isobe S."/>
            <person name="Guo B."/>
            <person name="Liao B."/>
            <person name="Stalker H.T."/>
            <person name="Schmitz R.J."/>
            <person name="Scheffler B.E."/>
            <person name="Leal-Bertioli S.C."/>
            <person name="Xun X."/>
            <person name="Jackson S.A."/>
            <person name="Michelmore R."/>
            <person name="Ozias-Akins P."/>
        </authorList>
    </citation>
    <scope>NUCLEOTIDE SEQUENCE [LARGE SCALE GENOMIC DNA]</scope>
    <source>
        <strain evidence="1">cv. V14167</strain>
    </source>
</reference>
<dbReference type="AlphaFoldDB" id="A0A6P5NH53"/>
<dbReference type="RefSeq" id="XP_020994438.1">
    <property type="nucleotide sequence ID" value="XM_021138779.2"/>
</dbReference>
<proteinExistence type="predicted"/>
<dbReference type="Proteomes" id="UP000515211">
    <property type="component" value="Chromosome 3"/>
</dbReference>
<accession>A0A6P5NH53</accession>
<evidence type="ECO:0000313" key="2">
    <source>
        <dbReference type="RefSeq" id="XP_020994438.1"/>
    </source>
</evidence>
<sequence length="105" mass="12291">MFLSSRVFHSPEAFKLDYEKMEKELRVFVYPDGDPETYFHTPRKLTGKYSSEGYFFKNIKESHFFTADSLQAHLFSIPISCHKMRGKLNGYVLCQEYATGDFAQI</sequence>